<dbReference type="PANTHER" id="PTHR43653:SF1">
    <property type="entry name" value="CYTOCHROME C-TYPE BIOGENESIS PROTEIN CCMF"/>
    <property type="match status" value="1"/>
</dbReference>
<feature type="transmembrane region" description="Helical" evidence="10">
    <location>
        <begin position="6"/>
        <end position="29"/>
    </location>
</feature>
<reference evidence="13" key="1">
    <citation type="submission" date="2020-03" db="EMBL/GenBank/DDBJ databases">
        <authorList>
            <person name="Guo F."/>
        </authorList>
    </citation>
    <scope>NUCLEOTIDE SEQUENCE</scope>
    <source>
        <strain evidence="13">JCM 30134</strain>
    </source>
</reference>
<dbReference type="EMBL" id="JAAONZ010000004">
    <property type="protein sequence ID" value="NHO65496.1"/>
    <property type="molecule type" value="Genomic_DNA"/>
</dbReference>
<feature type="transmembrane region" description="Helical" evidence="10">
    <location>
        <begin position="275"/>
        <end position="293"/>
    </location>
</feature>
<gene>
    <name evidence="13" type="ORF">G8770_08095</name>
</gene>
<evidence type="ECO:0000256" key="5">
    <source>
        <dbReference type="ARBA" id="ARBA00022692"/>
    </source>
</evidence>
<proteinExistence type="inferred from homology"/>
<feature type="transmembrane region" description="Helical" evidence="10">
    <location>
        <begin position="41"/>
        <end position="62"/>
    </location>
</feature>
<dbReference type="PRINTS" id="PR01410">
    <property type="entry name" value="CCBIOGENESIS"/>
</dbReference>
<evidence type="ECO:0000256" key="8">
    <source>
        <dbReference type="ARBA" id="ARBA00023136"/>
    </source>
</evidence>
<dbReference type="InterPro" id="IPR003568">
    <property type="entry name" value="Cyt_c_biogenesis_CcmF"/>
</dbReference>
<feature type="transmembrane region" description="Helical" evidence="10">
    <location>
        <begin position="210"/>
        <end position="230"/>
    </location>
</feature>
<feature type="transmembrane region" description="Helical" evidence="10">
    <location>
        <begin position="394"/>
        <end position="414"/>
    </location>
</feature>
<accession>A0A9E5MH44</accession>
<comment type="caution">
    <text evidence="13">The sequence shown here is derived from an EMBL/GenBank/DDBJ whole genome shotgun (WGS) entry which is preliminary data.</text>
</comment>
<name>A0A9E5MH44_9GAMM</name>
<dbReference type="GO" id="GO:0005886">
    <property type="term" value="C:plasma membrane"/>
    <property type="evidence" value="ECO:0007669"/>
    <property type="project" value="UniProtKB-SubCell"/>
</dbReference>
<evidence type="ECO:0000256" key="9">
    <source>
        <dbReference type="ARBA" id="ARBA00037230"/>
    </source>
</evidence>
<feature type="transmembrane region" description="Helical" evidence="10">
    <location>
        <begin position="250"/>
        <end position="266"/>
    </location>
</feature>
<dbReference type="GO" id="GO:0020037">
    <property type="term" value="F:heme binding"/>
    <property type="evidence" value="ECO:0007669"/>
    <property type="project" value="InterPro"/>
</dbReference>
<evidence type="ECO:0000256" key="3">
    <source>
        <dbReference type="ARBA" id="ARBA00022475"/>
    </source>
</evidence>
<evidence type="ECO:0000313" key="14">
    <source>
        <dbReference type="Proteomes" id="UP000787472"/>
    </source>
</evidence>
<feature type="transmembrane region" description="Helical" evidence="10">
    <location>
        <begin position="353"/>
        <end position="374"/>
    </location>
</feature>
<feature type="transmembrane region" description="Helical" evidence="10">
    <location>
        <begin position="178"/>
        <end position="198"/>
    </location>
</feature>
<dbReference type="AlphaFoldDB" id="A0A9E5MH44"/>
<keyword evidence="8 10" id="KW-0472">Membrane</keyword>
<feature type="transmembrane region" description="Helical" evidence="10">
    <location>
        <begin position="426"/>
        <end position="444"/>
    </location>
</feature>
<keyword evidence="3" id="KW-1003">Cell membrane</keyword>
<evidence type="ECO:0000256" key="1">
    <source>
        <dbReference type="ARBA" id="ARBA00004429"/>
    </source>
</evidence>
<feature type="transmembrane region" description="Helical" evidence="10">
    <location>
        <begin position="96"/>
        <end position="114"/>
    </location>
</feature>
<evidence type="ECO:0000256" key="7">
    <source>
        <dbReference type="ARBA" id="ARBA00022989"/>
    </source>
</evidence>
<keyword evidence="14" id="KW-1185">Reference proteome</keyword>
<evidence type="ECO:0000256" key="2">
    <source>
        <dbReference type="ARBA" id="ARBA00009186"/>
    </source>
</evidence>
<evidence type="ECO:0000256" key="10">
    <source>
        <dbReference type="SAM" id="Phobius"/>
    </source>
</evidence>
<comment type="similarity">
    <text evidence="2">Belongs to the CcmF/CycK/Ccl1/NrfE/CcsA family.</text>
</comment>
<dbReference type="Proteomes" id="UP000787472">
    <property type="component" value="Unassembled WGS sequence"/>
</dbReference>
<dbReference type="NCBIfam" id="NF007691">
    <property type="entry name" value="PRK10369.1"/>
    <property type="match status" value="1"/>
</dbReference>
<dbReference type="PRINTS" id="PR01411">
    <property type="entry name" value="CCMFBIOGNSIS"/>
</dbReference>
<dbReference type="GO" id="GO:0015232">
    <property type="term" value="F:heme transmembrane transporter activity"/>
    <property type="evidence" value="ECO:0007669"/>
    <property type="project" value="InterPro"/>
</dbReference>
<keyword evidence="13" id="KW-0456">Lyase</keyword>
<evidence type="ECO:0000256" key="6">
    <source>
        <dbReference type="ARBA" id="ARBA00022748"/>
    </source>
</evidence>
<dbReference type="InterPro" id="IPR003567">
    <property type="entry name" value="Cyt_c_biogenesis"/>
</dbReference>
<evidence type="ECO:0000259" key="12">
    <source>
        <dbReference type="Pfam" id="PF16327"/>
    </source>
</evidence>
<feature type="domain" description="Cytochrome c-type biogenesis protein CcmF C-terminal" evidence="12">
    <location>
        <begin position="316"/>
        <end position="638"/>
    </location>
</feature>
<keyword evidence="7 10" id="KW-1133">Transmembrane helix</keyword>
<feature type="transmembrane region" description="Helical" evidence="10">
    <location>
        <begin position="616"/>
        <end position="636"/>
    </location>
</feature>
<keyword evidence="4" id="KW-0997">Cell inner membrane</keyword>
<dbReference type="GO" id="GO:0017004">
    <property type="term" value="P:cytochrome complex assembly"/>
    <property type="evidence" value="ECO:0007669"/>
    <property type="project" value="UniProtKB-KW"/>
</dbReference>
<keyword evidence="6" id="KW-0201">Cytochrome c-type biogenesis</keyword>
<evidence type="ECO:0000313" key="13">
    <source>
        <dbReference type="EMBL" id="NHO65496.1"/>
    </source>
</evidence>
<feature type="transmembrane region" description="Helical" evidence="10">
    <location>
        <begin position="493"/>
        <end position="514"/>
    </location>
</feature>
<evidence type="ECO:0000256" key="4">
    <source>
        <dbReference type="ARBA" id="ARBA00022519"/>
    </source>
</evidence>
<feature type="transmembrane region" description="Helical" evidence="10">
    <location>
        <begin position="450"/>
        <end position="472"/>
    </location>
</feature>
<feature type="transmembrane region" description="Helical" evidence="10">
    <location>
        <begin position="121"/>
        <end position="142"/>
    </location>
</feature>
<comment type="subcellular location">
    <subcellularLocation>
        <location evidence="1">Cell inner membrane</location>
        <topology evidence="1">Multi-pass membrane protein</topology>
    </subcellularLocation>
</comment>
<evidence type="ECO:0000259" key="11">
    <source>
        <dbReference type="Pfam" id="PF01578"/>
    </source>
</evidence>
<feature type="transmembrane region" description="Helical" evidence="10">
    <location>
        <begin position="313"/>
        <end position="332"/>
    </location>
</feature>
<dbReference type="Pfam" id="PF16327">
    <property type="entry name" value="CcmF_C"/>
    <property type="match status" value="1"/>
</dbReference>
<dbReference type="InterPro" id="IPR032523">
    <property type="entry name" value="CcmF_C"/>
</dbReference>
<dbReference type="GO" id="GO:0016829">
    <property type="term" value="F:lyase activity"/>
    <property type="evidence" value="ECO:0007669"/>
    <property type="project" value="UniProtKB-KW"/>
</dbReference>
<dbReference type="Pfam" id="PF01578">
    <property type="entry name" value="Cytochrom_C_asm"/>
    <property type="match status" value="1"/>
</dbReference>
<dbReference type="NCBIfam" id="TIGR00353">
    <property type="entry name" value="nrfE"/>
    <property type="match status" value="1"/>
</dbReference>
<dbReference type="InterPro" id="IPR002541">
    <property type="entry name" value="Cyt_c_assembly"/>
</dbReference>
<sequence length="666" mass="73045">MVPEFGHFALILAFCLAIALTIVPLWGAHTGNRVMMASGRSMALGMFVFVGLSFACLVYAFVQDDFSVAYVANQSNSLLPLQYKVSAVWGGHEGSLLLWVLILSGWTLAVAIYSKDMPLDMVARVLSVMGMIAIGFCAFVLLTSNPFDRLLPNPPADGGDLNPLLQDFGLIIHPPMLYMGYVGFSVVFAFAIAALLSGRLDSAWARWSRPWTTVAWAFLTIGIALGSWWAYYELGWGGWWFWDPVENASFMPWLVGTALIHSLAVTEKRGVFKSWTLLLAIFAFSLSLLGTFLVRSGVLTSVHAFAADPERGVFILIFLALVVGGSLTLYAFRAPSVKAAASFEWLSREAFLLGNNVLLVVATGTILLGTLYPLIADALNWGKISVGPPYFDFFFIPLMVLLAVLLGSAALVNWKRGQLSTLKAWLLKPAVLSVALGALLPLVIADEYSISAALAITVGSWIVLATLTDIRYRLRNKKGWLKGFGQFSLSYKGMLLAHTGVAFTLLGASLNTIYSDHQDIRMEVGQRIEQGGYEYHFKSAEKLRGPNYLADRGVIEVYRNDKVIDVLHPEKRRYLSGGNLMTEVGINAGFWRDLYVALGEPLPDGAWAVRIHYKPFVRWIWLGAILMGLGGLLAVLDKRYRATAKATESLTNETVASQDPAAAEAR</sequence>
<feature type="domain" description="Cytochrome c assembly protein" evidence="11">
    <location>
        <begin position="89"/>
        <end position="296"/>
    </location>
</feature>
<organism evidence="13 14">
    <name type="scientific">Pseudomaricurvus hydrocarbonicus</name>
    <dbReference type="NCBI Taxonomy" id="1470433"/>
    <lineage>
        <taxon>Bacteria</taxon>
        <taxon>Pseudomonadati</taxon>
        <taxon>Pseudomonadota</taxon>
        <taxon>Gammaproteobacteria</taxon>
        <taxon>Cellvibrionales</taxon>
        <taxon>Cellvibrionaceae</taxon>
        <taxon>Pseudomaricurvus</taxon>
    </lineage>
</organism>
<comment type="function">
    <text evidence="9">Required for the biogenesis of c-type cytochromes. Possible subunit of a heme lyase.</text>
</comment>
<protein>
    <submittedName>
        <fullName evidence="13">Heme lyase CcmF/NrfE family subunit</fullName>
    </submittedName>
</protein>
<dbReference type="PANTHER" id="PTHR43653">
    <property type="entry name" value="CYTOCHROME C ASSEMBLY PROTEIN-RELATED"/>
    <property type="match status" value="1"/>
</dbReference>
<keyword evidence="5 10" id="KW-0812">Transmembrane</keyword>
<dbReference type="RefSeq" id="WP_167184486.1">
    <property type="nucleotide sequence ID" value="NZ_JAAONZ010000004.1"/>
</dbReference>